<comment type="caution">
    <text evidence="1">The sequence shown here is derived from an EMBL/GenBank/DDBJ whole genome shotgun (WGS) entry which is preliminary data.</text>
</comment>
<accession>A0A9P6IQ71</accession>
<evidence type="ECO:0000313" key="2">
    <source>
        <dbReference type="Proteomes" id="UP000738359"/>
    </source>
</evidence>
<feature type="non-terminal residue" evidence="1">
    <location>
        <position position="97"/>
    </location>
</feature>
<protein>
    <submittedName>
        <fullName evidence="1">Uncharacterized protein</fullName>
    </submittedName>
</protein>
<sequence length="97" mass="11174">STTRHERSDHSDARALEPFERSIHLNARAFEPSSRSSIRSFGALMALELHELFESLEPFGSKRQHTIRNNRTCPCFESDSINSERVRTRTVQFDKGP</sequence>
<reference evidence="1" key="1">
    <citation type="journal article" date="2020" name="Fungal Divers.">
        <title>Resolving the Mortierellaceae phylogeny through synthesis of multi-gene phylogenetics and phylogenomics.</title>
        <authorList>
            <person name="Vandepol N."/>
            <person name="Liber J."/>
            <person name="Desiro A."/>
            <person name="Na H."/>
            <person name="Kennedy M."/>
            <person name="Barry K."/>
            <person name="Grigoriev I.V."/>
            <person name="Miller A.N."/>
            <person name="O'Donnell K."/>
            <person name="Stajich J.E."/>
            <person name="Bonito G."/>
        </authorList>
    </citation>
    <scope>NUCLEOTIDE SEQUENCE</scope>
    <source>
        <strain evidence="1">CK1249</strain>
    </source>
</reference>
<evidence type="ECO:0000313" key="1">
    <source>
        <dbReference type="EMBL" id="KAF9944154.1"/>
    </source>
</evidence>
<gene>
    <name evidence="1" type="ORF">BGZ70_004988</name>
</gene>
<name>A0A9P6IQ71_MORAP</name>
<organism evidence="1 2">
    <name type="scientific">Mortierella alpina</name>
    <name type="common">Oleaginous fungus</name>
    <name type="synonym">Mortierella renispora</name>
    <dbReference type="NCBI Taxonomy" id="64518"/>
    <lineage>
        <taxon>Eukaryota</taxon>
        <taxon>Fungi</taxon>
        <taxon>Fungi incertae sedis</taxon>
        <taxon>Mucoromycota</taxon>
        <taxon>Mortierellomycotina</taxon>
        <taxon>Mortierellomycetes</taxon>
        <taxon>Mortierellales</taxon>
        <taxon>Mortierellaceae</taxon>
        <taxon>Mortierella</taxon>
    </lineage>
</organism>
<dbReference type="Proteomes" id="UP000738359">
    <property type="component" value="Unassembled WGS sequence"/>
</dbReference>
<keyword evidence="2" id="KW-1185">Reference proteome</keyword>
<proteinExistence type="predicted"/>
<dbReference type="EMBL" id="JAAAHY010002610">
    <property type="protein sequence ID" value="KAF9944154.1"/>
    <property type="molecule type" value="Genomic_DNA"/>
</dbReference>
<dbReference type="AlphaFoldDB" id="A0A9P6IQ71"/>
<feature type="non-terminal residue" evidence="1">
    <location>
        <position position="1"/>
    </location>
</feature>